<dbReference type="GO" id="GO:0016787">
    <property type="term" value="F:hydrolase activity"/>
    <property type="evidence" value="ECO:0007669"/>
    <property type="project" value="InterPro"/>
</dbReference>
<feature type="domain" description="Dienelactone hydrolase" evidence="2">
    <location>
        <begin position="54"/>
        <end position="252"/>
    </location>
</feature>
<dbReference type="InterPro" id="IPR002925">
    <property type="entry name" value="Dienelactn_hydro"/>
</dbReference>
<evidence type="ECO:0000313" key="4">
    <source>
        <dbReference type="Proteomes" id="UP001341281"/>
    </source>
</evidence>
<evidence type="ECO:0000313" key="3">
    <source>
        <dbReference type="EMBL" id="WVZ94410.1"/>
    </source>
</evidence>
<feature type="chain" id="PRO_5042853285" description="Dienelactone hydrolase domain-containing protein" evidence="1">
    <location>
        <begin position="20"/>
        <end position="253"/>
    </location>
</feature>
<accession>A0AAQ3ULH7</accession>
<name>A0AAQ3ULH7_PASNO</name>
<dbReference type="Proteomes" id="UP001341281">
    <property type="component" value="Chromosome 09"/>
</dbReference>
<dbReference type="PANTHER" id="PTHR17630:SF85">
    <property type="entry name" value="DIENELACTONE HYDROLASE DOMAIN-CONTAINING PROTEIN"/>
    <property type="match status" value="1"/>
</dbReference>
<dbReference type="PANTHER" id="PTHR17630">
    <property type="entry name" value="DIENELACTONE HYDROLASE"/>
    <property type="match status" value="1"/>
</dbReference>
<reference evidence="3 4" key="1">
    <citation type="submission" date="2024-02" db="EMBL/GenBank/DDBJ databases">
        <title>High-quality chromosome-scale genome assembly of Pensacola bahiagrass (Paspalum notatum Flugge var. saurae).</title>
        <authorList>
            <person name="Vega J.M."/>
            <person name="Podio M."/>
            <person name="Orjuela J."/>
            <person name="Siena L.A."/>
            <person name="Pessino S.C."/>
            <person name="Combes M.C."/>
            <person name="Mariac C."/>
            <person name="Albertini E."/>
            <person name="Pupilli F."/>
            <person name="Ortiz J.P.A."/>
            <person name="Leblanc O."/>
        </authorList>
    </citation>
    <scope>NUCLEOTIDE SEQUENCE [LARGE SCALE GENOMIC DNA]</scope>
    <source>
        <strain evidence="3">R1</strain>
        <tissue evidence="3">Leaf</tissue>
    </source>
</reference>
<dbReference type="InterPro" id="IPR029058">
    <property type="entry name" value="AB_hydrolase_fold"/>
</dbReference>
<dbReference type="EMBL" id="CP144753">
    <property type="protein sequence ID" value="WVZ94410.1"/>
    <property type="molecule type" value="Genomic_DNA"/>
</dbReference>
<evidence type="ECO:0000256" key="1">
    <source>
        <dbReference type="SAM" id="SignalP"/>
    </source>
</evidence>
<dbReference type="AlphaFoldDB" id="A0AAQ3ULH7"/>
<organism evidence="3 4">
    <name type="scientific">Paspalum notatum var. saurae</name>
    <dbReference type="NCBI Taxonomy" id="547442"/>
    <lineage>
        <taxon>Eukaryota</taxon>
        <taxon>Viridiplantae</taxon>
        <taxon>Streptophyta</taxon>
        <taxon>Embryophyta</taxon>
        <taxon>Tracheophyta</taxon>
        <taxon>Spermatophyta</taxon>
        <taxon>Magnoliopsida</taxon>
        <taxon>Liliopsida</taxon>
        <taxon>Poales</taxon>
        <taxon>Poaceae</taxon>
        <taxon>PACMAD clade</taxon>
        <taxon>Panicoideae</taxon>
        <taxon>Andropogonodae</taxon>
        <taxon>Paspaleae</taxon>
        <taxon>Paspalinae</taxon>
        <taxon>Paspalum</taxon>
    </lineage>
</organism>
<dbReference type="Gene3D" id="3.40.50.1820">
    <property type="entry name" value="alpha/beta hydrolase"/>
    <property type="match status" value="1"/>
</dbReference>
<gene>
    <name evidence="3" type="ORF">U9M48_040303</name>
</gene>
<dbReference type="SUPFAM" id="SSF53474">
    <property type="entry name" value="alpha/beta-Hydrolases"/>
    <property type="match status" value="1"/>
</dbReference>
<sequence length="253" mass="27688">MGSAALLFLFLAAAVNVEAATVHEKSQCLDNPPDLSLRGVEAGKVVDNLPGGYRAYVTGPSSSSRVVVLASDIYGFEAPILRKIADKVGATGYYVVVPDFFHGDPYNDSKNLSEWIKSHSPVTAAQDVKPLFASLRKERKSIGVGGYCWGGKFATEMATTDDVEVIVLSHPAYVTVDDMIEVKWPIEILGAQNDTITPPEQVRQYEQALSQRTGIQYFVKIFPRVAHGFACRYNTTDPFTVKSAEQALSYMID</sequence>
<protein>
    <recommendedName>
        <fullName evidence="2">Dienelactone hydrolase domain-containing protein</fullName>
    </recommendedName>
</protein>
<evidence type="ECO:0000259" key="2">
    <source>
        <dbReference type="Pfam" id="PF01738"/>
    </source>
</evidence>
<keyword evidence="4" id="KW-1185">Reference proteome</keyword>
<dbReference type="Pfam" id="PF01738">
    <property type="entry name" value="DLH"/>
    <property type="match status" value="1"/>
</dbReference>
<proteinExistence type="predicted"/>
<keyword evidence="1" id="KW-0732">Signal</keyword>
<feature type="signal peptide" evidence="1">
    <location>
        <begin position="1"/>
        <end position="19"/>
    </location>
</feature>